<dbReference type="InterPro" id="IPR011356">
    <property type="entry name" value="Leucine_aapep/pepB"/>
</dbReference>
<dbReference type="Proteomes" id="UP000031637">
    <property type="component" value="Chromosome"/>
</dbReference>
<proteinExistence type="inferred from homology"/>
<dbReference type="PRINTS" id="PR00481">
    <property type="entry name" value="LAMNOPPTDASE"/>
</dbReference>
<organism evidence="7 8">
    <name type="scientific">Sulfuritalea hydrogenivorans sk43H</name>
    <dbReference type="NCBI Taxonomy" id="1223802"/>
    <lineage>
        <taxon>Bacteria</taxon>
        <taxon>Pseudomonadati</taxon>
        <taxon>Pseudomonadota</taxon>
        <taxon>Betaproteobacteria</taxon>
        <taxon>Nitrosomonadales</taxon>
        <taxon>Sterolibacteriaceae</taxon>
        <taxon>Sulfuritalea</taxon>
    </lineage>
</organism>
<dbReference type="RefSeq" id="WP_052473707.1">
    <property type="nucleotide sequence ID" value="NZ_AP012547.1"/>
</dbReference>
<feature type="domain" description="Cytosol aminopeptidase" evidence="6">
    <location>
        <begin position="170"/>
        <end position="476"/>
    </location>
</feature>
<dbReference type="HOGENOM" id="CLU_013734_6_3_4"/>
<protein>
    <recommendedName>
        <fullName evidence="6">Cytosol aminopeptidase domain-containing protein</fullName>
    </recommendedName>
</protein>
<dbReference type="GO" id="GO:0006508">
    <property type="term" value="P:proteolysis"/>
    <property type="evidence" value="ECO:0007669"/>
    <property type="project" value="UniProtKB-KW"/>
</dbReference>
<dbReference type="EMBL" id="AP012547">
    <property type="protein sequence ID" value="BAO30940.1"/>
    <property type="molecule type" value="Genomic_DNA"/>
</dbReference>
<dbReference type="STRING" id="1223802.SUTH_03167"/>
<name>W0SJT8_9PROT</name>
<dbReference type="InterPro" id="IPR000819">
    <property type="entry name" value="Peptidase_M17_C"/>
</dbReference>
<evidence type="ECO:0000256" key="2">
    <source>
        <dbReference type="ARBA" id="ARBA00022438"/>
    </source>
</evidence>
<dbReference type="Pfam" id="PF00883">
    <property type="entry name" value="Peptidase_M17"/>
    <property type="match status" value="1"/>
</dbReference>
<dbReference type="SUPFAM" id="SSF53187">
    <property type="entry name" value="Zn-dependent exopeptidases"/>
    <property type="match status" value="1"/>
</dbReference>
<evidence type="ECO:0000259" key="6">
    <source>
        <dbReference type="Pfam" id="PF00883"/>
    </source>
</evidence>
<dbReference type="AlphaFoldDB" id="W0SJT8"/>
<dbReference type="PANTHER" id="PTHR11963">
    <property type="entry name" value="LEUCINE AMINOPEPTIDASE-RELATED"/>
    <property type="match status" value="1"/>
</dbReference>
<evidence type="ECO:0000256" key="4">
    <source>
        <dbReference type="ARBA" id="ARBA00022801"/>
    </source>
</evidence>
<accession>W0SJT8</accession>
<dbReference type="KEGG" id="shd:SUTH_03167"/>
<dbReference type="CDD" id="cd00433">
    <property type="entry name" value="Peptidase_M17"/>
    <property type="match status" value="1"/>
</dbReference>
<dbReference type="OrthoDB" id="9809354at2"/>
<keyword evidence="2" id="KW-0031">Aminopeptidase</keyword>
<evidence type="ECO:0000256" key="1">
    <source>
        <dbReference type="ARBA" id="ARBA00009528"/>
    </source>
</evidence>
<evidence type="ECO:0000256" key="5">
    <source>
        <dbReference type="ARBA" id="ARBA00023211"/>
    </source>
</evidence>
<evidence type="ECO:0000256" key="3">
    <source>
        <dbReference type="ARBA" id="ARBA00022670"/>
    </source>
</evidence>
<dbReference type="GO" id="GO:0005737">
    <property type="term" value="C:cytoplasm"/>
    <property type="evidence" value="ECO:0007669"/>
    <property type="project" value="InterPro"/>
</dbReference>
<dbReference type="Gene3D" id="3.40.630.10">
    <property type="entry name" value="Zn peptidases"/>
    <property type="match status" value="1"/>
</dbReference>
<evidence type="ECO:0000313" key="7">
    <source>
        <dbReference type="EMBL" id="BAO30940.1"/>
    </source>
</evidence>
<dbReference type="GO" id="GO:0030145">
    <property type="term" value="F:manganese ion binding"/>
    <property type="evidence" value="ECO:0007669"/>
    <property type="project" value="InterPro"/>
</dbReference>
<keyword evidence="3" id="KW-0645">Protease</keyword>
<sequence>MTLPRIALQPARRYSQLDHATHGLVILPAGDALPPDLPQRDQWLAVLKRKALKPKELAKTPLVLDLSGGRRLALLMADPTLSRFERLTRVRKAVMLLLDETPKSIAIWVAPGDGMDDVARDAAYVAQINGVPLPVRKKKPAVALAQIDLFCALKLSDLAPVVALARANVLARELTALAPNELTPATYRKRIRGVAKDAGLGIEEFDFRQLRKMGAGAFCAVAQGSHHEDAAIVHLSWKPKSAKKSVALVGKGICFDTGGHNLKPARYMAGMHEDMNGSAVALALVLAAAEMKLPVAIDCWLAIAHNHLSPGAYKQNDIVTALDGTTIEVVHTDAEGRMVLADTLLMASGGKKKAKPDLVIDFATLTGSMHVALGARYSGAFASSEALGSLAVAAGQASGERICVFPMDEDYDPALDSKVADVKQCTLDGEADHILAARFLQRFTHGRPWLHVDLSASSCSGGLGATASDLTGFGVAWGLTLLAQWLPRE</sequence>
<dbReference type="GO" id="GO:0070006">
    <property type="term" value="F:metalloaminopeptidase activity"/>
    <property type="evidence" value="ECO:0007669"/>
    <property type="project" value="InterPro"/>
</dbReference>
<keyword evidence="8" id="KW-1185">Reference proteome</keyword>
<comment type="similarity">
    <text evidence="1">Belongs to the peptidase M17 family.</text>
</comment>
<evidence type="ECO:0000313" key="8">
    <source>
        <dbReference type="Proteomes" id="UP000031637"/>
    </source>
</evidence>
<reference evidence="7 8" key="1">
    <citation type="journal article" date="2014" name="Syst. Appl. Microbiol.">
        <title>Complete genomes of freshwater sulfur oxidizers Sulfuricella denitrificans skB26 and Sulfuritalea hydrogenivorans sk43H: genetic insights into the sulfur oxidation pathway of betaproteobacteria.</title>
        <authorList>
            <person name="Watanabe T."/>
            <person name="Kojima H."/>
            <person name="Fukui M."/>
        </authorList>
    </citation>
    <scope>NUCLEOTIDE SEQUENCE [LARGE SCALE GENOMIC DNA]</scope>
    <source>
        <strain evidence="7">DSM22779</strain>
    </source>
</reference>
<dbReference type="PANTHER" id="PTHR11963:SF48">
    <property type="entry name" value="DIPEPTIDASE B, ISOFORM A"/>
    <property type="match status" value="1"/>
</dbReference>
<gene>
    <name evidence="7" type="ORF">SUTH_03167</name>
</gene>
<keyword evidence="5" id="KW-0464">Manganese</keyword>
<keyword evidence="4" id="KW-0378">Hydrolase</keyword>